<dbReference type="InterPro" id="IPR029039">
    <property type="entry name" value="Flavoprotein-like_sf"/>
</dbReference>
<keyword evidence="3" id="KW-1185">Reference proteome</keyword>
<dbReference type="STRING" id="3818.A0A444YWM1"/>
<dbReference type="Gene3D" id="3.40.50.360">
    <property type="match status" value="1"/>
</dbReference>
<dbReference type="Gramene" id="arahy.Tifrunner.gnm2.ann2.Ah16g536900.1">
    <property type="protein sequence ID" value="arahy.Tifrunner.gnm2.ann2.Ah16g536900.1-CDS"/>
    <property type="gene ID" value="arahy.Tifrunner.gnm2.ann2.Ah16g536900"/>
</dbReference>
<dbReference type="Gene3D" id="2.120.10.80">
    <property type="entry name" value="Kelch-type beta propeller"/>
    <property type="match status" value="1"/>
</dbReference>
<evidence type="ECO:0000313" key="2">
    <source>
        <dbReference type="EMBL" id="RYR06327.1"/>
    </source>
</evidence>
<evidence type="ECO:0000313" key="3">
    <source>
        <dbReference type="Proteomes" id="UP000289738"/>
    </source>
</evidence>
<feature type="chain" id="PRO_5019324119" description="Flavodoxin-like domain-containing protein" evidence="1">
    <location>
        <begin position="18"/>
        <end position="595"/>
    </location>
</feature>
<accession>A0A444YWM1</accession>
<keyword evidence="1" id="KW-0732">Signal</keyword>
<protein>
    <recommendedName>
        <fullName evidence="4">Flavodoxin-like domain-containing protein</fullName>
    </recommendedName>
</protein>
<sequence>MTVSSLLSIAATASAAALTMLICKGRRKTLLQGPHKEDLSMLGPQSEPECNPCGKILFFSRIGTSKALAQHLRYMLASNGVTLELVDTVDYEPEDLPKENLVLIIASTAEHWNRSPPQPPISAKDTSLRLAAEDFARWLKEKVSNFEGEVFVVKACTFSAFGVVGRVSEDGKNLMAKAANHIRDLGHATQFNPDFDFDNWWQRAVGVLKGAVLEDTVAVGKCQQSEPEVVSCSDPKLLMTQRFYVFVENVDDVVTEMGSSTTFTRKMLTVTEADLMKNGCVDLEEAGPVTPLAKGIKIDSSLSQSLEFCSVGGVLYFVPGRLMGGIPKEYGVIMDLHYPKKFWCLKYDGSTWIWKLLGNTFISRNRALVVPYDGKLLIFGGGWIEIYDPKSDYWDRREVPYNALIQGSMDPESYFLWEDKSTKHHKTLIFLYRFSKLGGRSIVSYDVEANRWKPIECQFPKIPLNVFCPTKLVLLGSSDYLLVVEELASNWYVYDLSRRMVMADLHIDGLDDTWRVLHVFCCHHNQKEKESLIYMFMQQNESGLHDLVHYARVKLKTDALFSVKVESKGYFKVGPYTKLYMFAVGGEDIEGKNAA</sequence>
<comment type="caution">
    <text evidence="2">The sequence shown here is derived from an EMBL/GenBank/DDBJ whole genome shotgun (WGS) entry which is preliminary data.</text>
</comment>
<feature type="signal peptide" evidence="1">
    <location>
        <begin position="1"/>
        <end position="17"/>
    </location>
</feature>
<dbReference type="SMR" id="A0A444YWM1"/>
<dbReference type="AlphaFoldDB" id="A0A444YWM1"/>
<evidence type="ECO:0000256" key="1">
    <source>
        <dbReference type="SAM" id="SignalP"/>
    </source>
</evidence>
<name>A0A444YWM1_ARAHY</name>
<evidence type="ECO:0008006" key="4">
    <source>
        <dbReference type="Google" id="ProtNLM"/>
    </source>
</evidence>
<dbReference type="InterPro" id="IPR015915">
    <property type="entry name" value="Kelch-typ_b-propeller"/>
</dbReference>
<dbReference type="SUPFAM" id="SSF117281">
    <property type="entry name" value="Kelch motif"/>
    <property type="match status" value="1"/>
</dbReference>
<organism evidence="2 3">
    <name type="scientific">Arachis hypogaea</name>
    <name type="common">Peanut</name>
    <dbReference type="NCBI Taxonomy" id="3818"/>
    <lineage>
        <taxon>Eukaryota</taxon>
        <taxon>Viridiplantae</taxon>
        <taxon>Streptophyta</taxon>
        <taxon>Embryophyta</taxon>
        <taxon>Tracheophyta</taxon>
        <taxon>Spermatophyta</taxon>
        <taxon>Magnoliopsida</taxon>
        <taxon>eudicotyledons</taxon>
        <taxon>Gunneridae</taxon>
        <taxon>Pentapetalae</taxon>
        <taxon>rosids</taxon>
        <taxon>fabids</taxon>
        <taxon>Fabales</taxon>
        <taxon>Fabaceae</taxon>
        <taxon>Papilionoideae</taxon>
        <taxon>50 kb inversion clade</taxon>
        <taxon>dalbergioids sensu lato</taxon>
        <taxon>Dalbergieae</taxon>
        <taxon>Pterocarpus clade</taxon>
        <taxon>Arachis</taxon>
    </lineage>
</organism>
<dbReference type="Gramene" id="arahy.Tifrunner.gnm2.ann2.Ah06g457300.1">
    <property type="protein sequence ID" value="arahy.Tifrunner.gnm2.ann2.Ah06g457300.1-CDS"/>
    <property type="gene ID" value="arahy.Tifrunner.gnm2.ann2.Ah06g457300"/>
</dbReference>
<gene>
    <name evidence="2" type="ORF">Ahy_B06g086075</name>
</gene>
<dbReference type="SUPFAM" id="SSF52218">
    <property type="entry name" value="Flavoproteins"/>
    <property type="match status" value="1"/>
</dbReference>
<proteinExistence type="predicted"/>
<reference evidence="2 3" key="1">
    <citation type="submission" date="2019-01" db="EMBL/GenBank/DDBJ databases">
        <title>Sequencing of cultivated peanut Arachis hypogaea provides insights into genome evolution and oil improvement.</title>
        <authorList>
            <person name="Chen X."/>
        </authorList>
    </citation>
    <scope>NUCLEOTIDE SEQUENCE [LARGE SCALE GENOMIC DNA]</scope>
    <source>
        <strain evidence="3">cv. Fuhuasheng</strain>
        <tissue evidence="2">Leaves</tissue>
    </source>
</reference>
<dbReference type="Proteomes" id="UP000289738">
    <property type="component" value="Chromosome B06"/>
</dbReference>
<dbReference type="EMBL" id="SDMP01000016">
    <property type="protein sequence ID" value="RYR06327.1"/>
    <property type="molecule type" value="Genomic_DNA"/>
</dbReference>